<sequence length="664" mass="72765">MIALQEECSAQKQEGQQRGALKTNHTKSQNISIVAALKVCATQRDLCRGSRLHADIIQKGLLETNIFIGSCLISLYVKCGALEKAQHVFNELLVRDSISWNALIAGYAQHERSKQALDCFEQMQLEGFSPTAVSFACALKACGSIEDIDKGHALHAQIVIECSIEEHIVVANALIDMYAKCGTVSEAQEVFDELQNRDVVTWNVLIAGYAQLERANEAFECFEQMQIAGFLPDVITFPSILKACSVIGALDKGEELHRHLVKERLVQKDAHIGTALVDMYAKCGALEKAQEVFDGLPKRDVVLWNALISGYAQHKRGEEALNKFHDMQLEGFSPSAVTFACLLTACGSMEALDKGQEVHAHIVRDFCLENDVYVGTGLVDMYAKCGALEEAQVVFDELQSANVVSWNALIGGYVQHGFGDKALGCFHTMHLEGFSPDTITFVCLLKACGSTGAACIGQALHSQIASHGLAEYCEIVGNALVDMYANCGMLAEAQEIFDNLYIQDVIAWSALMVGFSQLGEDKVVFHLFGEMIAAGVEPDLVTYSVILNTCSHNGLPEKGESYFGMISKVHGRIPTLEHHACMIDLFGRIGHLETVVAMIEEMPFSADGTVWHTFLGACRFRGDTKLGRWAFGYAVQEDDEVDAAYVSLGDLYAVTNRQEGRLNF</sequence>
<proteinExistence type="predicted"/>
<feature type="repeat" description="PPR" evidence="2">
    <location>
        <begin position="198"/>
        <end position="232"/>
    </location>
</feature>
<feature type="repeat" description="PPR" evidence="2">
    <location>
        <begin position="300"/>
        <end position="334"/>
    </location>
</feature>
<dbReference type="OrthoDB" id="185373at2759"/>
<feature type="repeat" description="PPR" evidence="2">
    <location>
        <begin position="96"/>
        <end position="130"/>
    </location>
</feature>
<feature type="repeat" description="PPR" evidence="2">
    <location>
        <begin position="504"/>
        <end position="538"/>
    </location>
</feature>
<dbReference type="NCBIfam" id="TIGR00756">
    <property type="entry name" value="PPR"/>
    <property type="match status" value="5"/>
</dbReference>
<dbReference type="Pfam" id="PF13041">
    <property type="entry name" value="PPR_2"/>
    <property type="match status" value="5"/>
</dbReference>
<dbReference type="InterPro" id="IPR011990">
    <property type="entry name" value="TPR-like_helical_dom_sf"/>
</dbReference>
<gene>
    <name evidence="3" type="ORF">GOP47_0011989</name>
</gene>
<dbReference type="Pfam" id="PF01535">
    <property type="entry name" value="PPR"/>
    <property type="match status" value="2"/>
</dbReference>
<dbReference type="Gene3D" id="1.25.40.10">
    <property type="entry name" value="Tetratricopeptide repeat domain"/>
    <property type="match status" value="5"/>
</dbReference>
<dbReference type="GO" id="GO:0003723">
    <property type="term" value="F:RNA binding"/>
    <property type="evidence" value="ECO:0007669"/>
    <property type="project" value="InterPro"/>
</dbReference>
<dbReference type="PANTHER" id="PTHR47926">
    <property type="entry name" value="PENTATRICOPEPTIDE REPEAT-CONTAINING PROTEIN"/>
    <property type="match status" value="1"/>
</dbReference>
<dbReference type="GO" id="GO:0048731">
    <property type="term" value="P:system development"/>
    <property type="evidence" value="ECO:0007669"/>
    <property type="project" value="UniProtKB-ARBA"/>
</dbReference>
<evidence type="ECO:0000256" key="2">
    <source>
        <dbReference type="PROSITE-ProRule" id="PRU00708"/>
    </source>
</evidence>
<feature type="repeat" description="PPR" evidence="2">
    <location>
        <begin position="167"/>
        <end position="197"/>
    </location>
</feature>
<dbReference type="GO" id="GO:0009451">
    <property type="term" value="P:RNA modification"/>
    <property type="evidence" value="ECO:0007669"/>
    <property type="project" value="InterPro"/>
</dbReference>
<dbReference type="EMBL" id="JABFUD020000011">
    <property type="protein sequence ID" value="KAI5073976.1"/>
    <property type="molecule type" value="Genomic_DNA"/>
</dbReference>
<keyword evidence="1" id="KW-0677">Repeat</keyword>
<dbReference type="FunFam" id="1.25.40.10:FF:000031">
    <property type="entry name" value="Pentatricopeptide repeat-containing protein mitochondrial"/>
    <property type="match status" value="2"/>
</dbReference>
<dbReference type="FunFam" id="1.25.40.10:FF:000158">
    <property type="entry name" value="pentatricopeptide repeat-containing protein At2g33680"/>
    <property type="match status" value="1"/>
</dbReference>
<evidence type="ECO:0000313" key="4">
    <source>
        <dbReference type="Proteomes" id="UP000886520"/>
    </source>
</evidence>
<protein>
    <recommendedName>
        <fullName evidence="5">Pentatricopeptide repeat-containing protein</fullName>
    </recommendedName>
</protein>
<keyword evidence="4" id="KW-1185">Reference proteome</keyword>
<dbReference type="InterPro" id="IPR046960">
    <property type="entry name" value="PPR_At4g14850-like_plant"/>
</dbReference>
<reference evidence="3" key="1">
    <citation type="submission" date="2021-01" db="EMBL/GenBank/DDBJ databases">
        <title>Adiantum capillus-veneris genome.</title>
        <authorList>
            <person name="Fang Y."/>
            <person name="Liao Q."/>
        </authorList>
    </citation>
    <scope>NUCLEOTIDE SEQUENCE</scope>
    <source>
        <strain evidence="3">H3</strain>
        <tissue evidence="3">Leaf</tissue>
    </source>
</reference>
<dbReference type="Proteomes" id="UP000886520">
    <property type="component" value="Chromosome 11"/>
</dbReference>
<dbReference type="InterPro" id="IPR002885">
    <property type="entry name" value="PPR_rpt"/>
</dbReference>
<evidence type="ECO:0008006" key="5">
    <source>
        <dbReference type="Google" id="ProtNLM"/>
    </source>
</evidence>
<evidence type="ECO:0000256" key="1">
    <source>
        <dbReference type="ARBA" id="ARBA00022737"/>
    </source>
</evidence>
<accession>A0A9D4ZIB2</accession>
<feature type="repeat" description="PPR" evidence="2">
    <location>
        <begin position="402"/>
        <end position="436"/>
    </location>
</feature>
<dbReference type="AlphaFoldDB" id="A0A9D4ZIB2"/>
<name>A0A9D4ZIB2_ADICA</name>
<dbReference type="FunFam" id="1.25.40.10:FF:000144">
    <property type="entry name" value="Pentatricopeptide repeat-containing protein, mitochondrial"/>
    <property type="match status" value="2"/>
</dbReference>
<organism evidence="3 4">
    <name type="scientific">Adiantum capillus-veneris</name>
    <name type="common">Maidenhair fern</name>
    <dbReference type="NCBI Taxonomy" id="13818"/>
    <lineage>
        <taxon>Eukaryota</taxon>
        <taxon>Viridiplantae</taxon>
        <taxon>Streptophyta</taxon>
        <taxon>Embryophyta</taxon>
        <taxon>Tracheophyta</taxon>
        <taxon>Polypodiopsida</taxon>
        <taxon>Polypodiidae</taxon>
        <taxon>Polypodiales</taxon>
        <taxon>Pteridineae</taxon>
        <taxon>Pteridaceae</taxon>
        <taxon>Vittarioideae</taxon>
        <taxon>Adiantum</taxon>
    </lineage>
</organism>
<dbReference type="PROSITE" id="PS51375">
    <property type="entry name" value="PPR"/>
    <property type="match status" value="6"/>
</dbReference>
<evidence type="ECO:0000313" key="3">
    <source>
        <dbReference type="EMBL" id="KAI5073976.1"/>
    </source>
</evidence>
<comment type="caution">
    <text evidence="3">The sequence shown here is derived from an EMBL/GenBank/DDBJ whole genome shotgun (WGS) entry which is preliminary data.</text>
</comment>